<dbReference type="AlphaFoldDB" id="L8JQI7"/>
<dbReference type="InterPro" id="IPR041698">
    <property type="entry name" value="Methyltransf_25"/>
</dbReference>
<feature type="domain" description="Methyltransferase" evidence="1">
    <location>
        <begin position="44"/>
        <end position="144"/>
    </location>
</feature>
<dbReference type="eggNOG" id="COG2226">
    <property type="taxonomic scope" value="Bacteria"/>
</dbReference>
<dbReference type="InterPro" id="IPR029063">
    <property type="entry name" value="SAM-dependent_MTases_sf"/>
</dbReference>
<evidence type="ECO:0000259" key="1">
    <source>
        <dbReference type="Pfam" id="PF13649"/>
    </source>
</evidence>
<reference evidence="2 3" key="1">
    <citation type="submission" date="2012-12" db="EMBL/GenBank/DDBJ databases">
        <title>Genome assembly of Fulvivirga imtechensis AK7.</title>
        <authorList>
            <person name="Nupur N."/>
            <person name="Khatri I."/>
            <person name="Kumar R."/>
            <person name="Subramanian S."/>
            <person name="Pinnaka A."/>
        </authorList>
    </citation>
    <scope>NUCLEOTIDE SEQUENCE [LARGE SCALE GENOMIC DNA]</scope>
    <source>
        <strain evidence="2 3">AK7</strain>
    </source>
</reference>
<dbReference type="CDD" id="cd02440">
    <property type="entry name" value="AdoMet_MTases"/>
    <property type="match status" value="1"/>
</dbReference>
<dbReference type="STRING" id="1237149.C900_03020"/>
<organism evidence="2 3">
    <name type="scientific">Fulvivirga imtechensis AK7</name>
    <dbReference type="NCBI Taxonomy" id="1237149"/>
    <lineage>
        <taxon>Bacteria</taxon>
        <taxon>Pseudomonadati</taxon>
        <taxon>Bacteroidota</taxon>
        <taxon>Cytophagia</taxon>
        <taxon>Cytophagales</taxon>
        <taxon>Fulvivirgaceae</taxon>
        <taxon>Fulvivirga</taxon>
    </lineage>
</organism>
<dbReference type="OrthoDB" id="529208at2"/>
<gene>
    <name evidence="2" type="ORF">C900_03020</name>
</gene>
<dbReference type="PANTHER" id="PTHR43591">
    <property type="entry name" value="METHYLTRANSFERASE"/>
    <property type="match status" value="1"/>
</dbReference>
<protein>
    <recommendedName>
        <fullName evidence="1">Methyltransferase domain-containing protein</fullName>
    </recommendedName>
</protein>
<sequence length="269" mass="30587">MTPAFDHIAFNYDQEFTHSSIGALQRQKVWDYLDENLPEGPLSILELNCGTGEDAIHLAGKGHYVLATDISEEMIKVAASKTTRMGLEENVSFLPCDLNKLEEADLRNNSFNLIFSDFGGLNCLDTIALKKLGKIVSRLLKPGGHFIGVIMPDFCVWESCYFLSKLSGKKAFRRAKNGPLIVNIHGQDVETWYYSPKRIEALFADDFQLTYLKPIGFFLPPSYLEVFFKKRQGLLNRLDALEEKIKGHRFAARYADHFLIDLELKNNDK</sequence>
<comment type="caution">
    <text evidence="2">The sequence shown here is derived from an EMBL/GenBank/DDBJ whole genome shotgun (WGS) entry which is preliminary data.</text>
</comment>
<dbReference type="Proteomes" id="UP000011135">
    <property type="component" value="Unassembled WGS sequence"/>
</dbReference>
<dbReference type="RefSeq" id="WP_009580357.1">
    <property type="nucleotide sequence ID" value="NZ_AMZN01000044.1"/>
</dbReference>
<dbReference type="Gene3D" id="3.40.50.150">
    <property type="entry name" value="Vaccinia Virus protein VP39"/>
    <property type="match status" value="1"/>
</dbReference>
<dbReference type="SUPFAM" id="SSF53335">
    <property type="entry name" value="S-adenosyl-L-methionine-dependent methyltransferases"/>
    <property type="match status" value="1"/>
</dbReference>
<accession>L8JQI7</accession>
<keyword evidence="3" id="KW-1185">Reference proteome</keyword>
<evidence type="ECO:0000313" key="3">
    <source>
        <dbReference type="Proteomes" id="UP000011135"/>
    </source>
</evidence>
<dbReference type="EMBL" id="AMZN01000044">
    <property type="protein sequence ID" value="ELR71216.1"/>
    <property type="molecule type" value="Genomic_DNA"/>
</dbReference>
<proteinExistence type="predicted"/>
<evidence type="ECO:0000313" key="2">
    <source>
        <dbReference type="EMBL" id="ELR71216.1"/>
    </source>
</evidence>
<name>L8JQI7_9BACT</name>
<dbReference type="Pfam" id="PF13649">
    <property type="entry name" value="Methyltransf_25"/>
    <property type="match status" value="1"/>
</dbReference>